<evidence type="ECO:0000256" key="8">
    <source>
        <dbReference type="ARBA" id="ARBA00023136"/>
    </source>
</evidence>
<dbReference type="InterPro" id="IPR003439">
    <property type="entry name" value="ABC_transporter-like_ATP-bd"/>
</dbReference>
<evidence type="ECO:0000256" key="4">
    <source>
        <dbReference type="ARBA" id="ARBA00022475"/>
    </source>
</evidence>
<dbReference type="InterPro" id="IPR013563">
    <property type="entry name" value="Oligopep_ABC_C"/>
</dbReference>
<evidence type="ECO:0000256" key="9">
    <source>
        <dbReference type="SAM" id="MobiDB-lite"/>
    </source>
</evidence>
<evidence type="ECO:0000313" key="12">
    <source>
        <dbReference type="Proteomes" id="UP000255098"/>
    </source>
</evidence>
<dbReference type="AlphaFoldDB" id="A0A379AQH5"/>
<evidence type="ECO:0000256" key="7">
    <source>
        <dbReference type="ARBA" id="ARBA00022840"/>
    </source>
</evidence>
<keyword evidence="12" id="KW-1185">Reference proteome</keyword>
<dbReference type="CDD" id="cd03257">
    <property type="entry name" value="ABC_NikE_OppD_transporters"/>
    <property type="match status" value="1"/>
</dbReference>
<dbReference type="PANTHER" id="PTHR43297">
    <property type="entry name" value="OLIGOPEPTIDE TRANSPORT ATP-BINDING PROTEIN APPD"/>
    <property type="match status" value="1"/>
</dbReference>
<comment type="similarity">
    <text evidence="2">Belongs to the ABC transporter superfamily.</text>
</comment>
<evidence type="ECO:0000256" key="6">
    <source>
        <dbReference type="ARBA" id="ARBA00022741"/>
    </source>
</evidence>
<dbReference type="InterPro" id="IPR050388">
    <property type="entry name" value="ABC_Ni/Peptide_Import"/>
</dbReference>
<evidence type="ECO:0000313" key="11">
    <source>
        <dbReference type="EMBL" id="SUB23840.1"/>
    </source>
</evidence>
<gene>
    <name evidence="11" type="primary">sapD</name>
    <name evidence="11" type="ORF">NCTC11297_00855</name>
</gene>
<sequence>MALLDIRNLCIEIKTPNGRVKIIDNVNLTLNEGEICGLVGESGSGKSLIAKVICNTIKDSWVVTADRFRFNDVELLKLSPHKRRKLVGKEISMIFQEPLTNLDPSSKIGKQLIQNIPSWTFKGRWWQWFGWKKRRAIELLHRVGIKDHKDIMNSYPDEITEGEGQKVMIAAAVANQPRLLIADEPTNALESITKVQIFRLLLSMNQNQGTSILLASNDINSIREWCDSFSVLYCGQNAESGPKESVLSTPHHPYTNALLHSIPDFKQPLPLKSRLGTLRGSVPLLDQLPIGCRLGPRCPFAQKKCINKPPTRRIKHHEFACHFPLNLRENQRKEREDVATPLIINTDENNEE</sequence>
<accession>A0A379AQH5</accession>
<feature type="domain" description="ABC transporter" evidence="10">
    <location>
        <begin position="4"/>
        <end position="259"/>
    </location>
</feature>
<dbReference type="GeneID" id="300133072"/>
<dbReference type="Gene3D" id="3.40.50.300">
    <property type="entry name" value="P-loop containing nucleotide triphosphate hydrolases"/>
    <property type="match status" value="1"/>
</dbReference>
<evidence type="ECO:0000256" key="3">
    <source>
        <dbReference type="ARBA" id="ARBA00022448"/>
    </source>
</evidence>
<dbReference type="SMART" id="SM00382">
    <property type="entry name" value="AAA"/>
    <property type="match status" value="1"/>
</dbReference>
<dbReference type="GO" id="GO:0015833">
    <property type="term" value="P:peptide transport"/>
    <property type="evidence" value="ECO:0007669"/>
    <property type="project" value="InterPro"/>
</dbReference>
<keyword evidence="4" id="KW-1003">Cell membrane</keyword>
<dbReference type="Proteomes" id="UP000255098">
    <property type="component" value="Unassembled WGS sequence"/>
</dbReference>
<dbReference type="EC" id="3.6.3.-" evidence="11"/>
<keyword evidence="7 11" id="KW-0067">ATP-binding</keyword>
<protein>
    <submittedName>
        <fullName evidence="11">Peptide transport system ATP-binding protein sapD</fullName>
        <ecNumber evidence="11">3.6.3.-</ecNumber>
    </submittedName>
</protein>
<dbReference type="PANTHER" id="PTHR43297:SF4">
    <property type="entry name" value="PUTRESCINE EXPORT SYSTEM ATP-BINDING PROTEIN SAPD"/>
    <property type="match status" value="1"/>
</dbReference>
<proteinExistence type="inferred from homology"/>
<comment type="subcellular location">
    <subcellularLocation>
        <location evidence="1">Cell inner membrane</location>
        <topology evidence="1">Peripheral membrane protein</topology>
    </subcellularLocation>
</comment>
<dbReference type="InterPro" id="IPR003593">
    <property type="entry name" value="AAA+_ATPase"/>
</dbReference>
<evidence type="ECO:0000256" key="2">
    <source>
        <dbReference type="ARBA" id="ARBA00005417"/>
    </source>
</evidence>
<feature type="region of interest" description="Disordered" evidence="9">
    <location>
        <begin position="332"/>
        <end position="352"/>
    </location>
</feature>
<organism evidence="11 12">
    <name type="scientific">Avibacterium avium</name>
    <name type="common">Pasteurella avium</name>
    <dbReference type="NCBI Taxonomy" id="751"/>
    <lineage>
        <taxon>Bacteria</taxon>
        <taxon>Pseudomonadati</taxon>
        <taxon>Pseudomonadota</taxon>
        <taxon>Gammaproteobacteria</taxon>
        <taxon>Pasteurellales</taxon>
        <taxon>Pasteurellaceae</taxon>
        <taxon>Avibacterium</taxon>
    </lineage>
</organism>
<dbReference type="GO" id="GO:0005886">
    <property type="term" value="C:plasma membrane"/>
    <property type="evidence" value="ECO:0007669"/>
    <property type="project" value="UniProtKB-SubCell"/>
</dbReference>
<dbReference type="EMBL" id="UGSP01000001">
    <property type="protein sequence ID" value="SUB23840.1"/>
    <property type="molecule type" value="Genomic_DNA"/>
</dbReference>
<dbReference type="RefSeq" id="WP_103853185.1">
    <property type="nucleotide sequence ID" value="NZ_JBMMEP010000003.1"/>
</dbReference>
<dbReference type="GO" id="GO:0016887">
    <property type="term" value="F:ATP hydrolysis activity"/>
    <property type="evidence" value="ECO:0007669"/>
    <property type="project" value="InterPro"/>
</dbReference>
<reference evidence="11 12" key="1">
    <citation type="submission" date="2018-06" db="EMBL/GenBank/DDBJ databases">
        <authorList>
            <consortium name="Pathogen Informatics"/>
            <person name="Doyle S."/>
        </authorList>
    </citation>
    <scope>NUCLEOTIDE SEQUENCE [LARGE SCALE GENOMIC DNA]</scope>
    <source>
        <strain evidence="12">NCTC 11297</strain>
    </source>
</reference>
<name>A0A379AQH5_AVIAV</name>
<evidence type="ECO:0000259" key="10">
    <source>
        <dbReference type="PROSITE" id="PS50893"/>
    </source>
</evidence>
<keyword evidence="8" id="KW-0472">Membrane</keyword>
<evidence type="ECO:0000256" key="5">
    <source>
        <dbReference type="ARBA" id="ARBA00022519"/>
    </source>
</evidence>
<dbReference type="InterPro" id="IPR027417">
    <property type="entry name" value="P-loop_NTPase"/>
</dbReference>
<dbReference type="NCBIfam" id="TIGR01727">
    <property type="entry name" value="oligo_HPY"/>
    <property type="match status" value="1"/>
</dbReference>
<dbReference type="Pfam" id="PF00005">
    <property type="entry name" value="ABC_tran"/>
    <property type="match status" value="1"/>
</dbReference>
<evidence type="ECO:0000256" key="1">
    <source>
        <dbReference type="ARBA" id="ARBA00004417"/>
    </source>
</evidence>
<dbReference type="PROSITE" id="PS50893">
    <property type="entry name" value="ABC_TRANSPORTER_2"/>
    <property type="match status" value="1"/>
</dbReference>
<dbReference type="SUPFAM" id="SSF52540">
    <property type="entry name" value="P-loop containing nucleoside triphosphate hydrolases"/>
    <property type="match status" value="1"/>
</dbReference>
<keyword evidence="11" id="KW-0378">Hydrolase</keyword>
<keyword evidence="6" id="KW-0547">Nucleotide-binding</keyword>
<dbReference type="Pfam" id="PF08352">
    <property type="entry name" value="oligo_HPY"/>
    <property type="match status" value="1"/>
</dbReference>
<dbReference type="GO" id="GO:0005524">
    <property type="term" value="F:ATP binding"/>
    <property type="evidence" value="ECO:0007669"/>
    <property type="project" value="UniProtKB-KW"/>
</dbReference>
<keyword evidence="3" id="KW-0813">Transport</keyword>
<keyword evidence="5" id="KW-0997">Cell inner membrane</keyword>